<reference evidence="2" key="1">
    <citation type="submission" date="2020-05" db="EMBL/GenBank/DDBJ databases">
        <title>WGS assembly of Panicum virgatum.</title>
        <authorList>
            <person name="Lovell J.T."/>
            <person name="Jenkins J."/>
            <person name="Shu S."/>
            <person name="Juenger T.E."/>
            <person name="Schmutz J."/>
        </authorList>
    </citation>
    <scope>NUCLEOTIDE SEQUENCE</scope>
    <source>
        <strain evidence="2">AP13</strain>
    </source>
</reference>
<gene>
    <name evidence="2" type="ORF">PVAP13_9NG639650</name>
</gene>
<evidence type="ECO:0000313" key="3">
    <source>
        <dbReference type="Proteomes" id="UP000823388"/>
    </source>
</evidence>
<feature type="compositionally biased region" description="Low complexity" evidence="1">
    <location>
        <begin position="77"/>
        <end position="93"/>
    </location>
</feature>
<feature type="region of interest" description="Disordered" evidence="1">
    <location>
        <begin position="1"/>
        <end position="157"/>
    </location>
</feature>
<name>A0A8T0N5W4_PANVG</name>
<dbReference type="AlphaFoldDB" id="A0A8T0N5W4"/>
<keyword evidence="3" id="KW-1185">Reference proteome</keyword>
<dbReference type="EMBL" id="CM029054">
    <property type="protein sequence ID" value="KAG2542466.1"/>
    <property type="molecule type" value="Genomic_DNA"/>
</dbReference>
<accession>A0A8T0N5W4</accession>
<dbReference type="Proteomes" id="UP000823388">
    <property type="component" value="Chromosome 9N"/>
</dbReference>
<protein>
    <submittedName>
        <fullName evidence="2">Uncharacterized protein</fullName>
    </submittedName>
</protein>
<evidence type="ECO:0000313" key="2">
    <source>
        <dbReference type="EMBL" id="KAG2542466.1"/>
    </source>
</evidence>
<sequence>MELKYGTRLTKGRAPTLGGSSTAASMAGEARTRGSSTAASMERAEPRPPPRRTPAGVHGGRAPSSCVLDSRRRRRAPSSSAPNSSRRPWRASSVLGGGLARAGEGCCQTRQRDGADGGPSLVQQPRRRPRARGEGAARPSRGTRSTRRAPGTTSSMAMGCCRRCGSAAALQDACEREERGAGRGRRE</sequence>
<comment type="caution">
    <text evidence="2">The sequence shown here is derived from an EMBL/GenBank/DDBJ whole genome shotgun (WGS) entry which is preliminary data.</text>
</comment>
<proteinExistence type="predicted"/>
<organism evidence="2 3">
    <name type="scientific">Panicum virgatum</name>
    <name type="common">Blackwell switchgrass</name>
    <dbReference type="NCBI Taxonomy" id="38727"/>
    <lineage>
        <taxon>Eukaryota</taxon>
        <taxon>Viridiplantae</taxon>
        <taxon>Streptophyta</taxon>
        <taxon>Embryophyta</taxon>
        <taxon>Tracheophyta</taxon>
        <taxon>Spermatophyta</taxon>
        <taxon>Magnoliopsida</taxon>
        <taxon>Liliopsida</taxon>
        <taxon>Poales</taxon>
        <taxon>Poaceae</taxon>
        <taxon>PACMAD clade</taxon>
        <taxon>Panicoideae</taxon>
        <taxon>Panicodae</taxon>
        <taxon>Paniceae</taxon>
        <taxon>Panicinae</taxon>
        <taxon>Panicum</taxon>
        <taxon>Panicum sect. Hiantes</taxon>
    </lineage>
</organism>
<evidence type="ECO:0000256" key="1">
    <source>
        <dbReference type="SAM" id="MobiDB-lite"/>
    </source>
</evidence>